<evidence type="ECO:0000313" key="2">
    <source>
        <dbReference type="Proteomes" id="UP000019471"/>
    </source>
</evidence>
<dbReference type="RefSeq" id="XP_007739886.1">
    <property type="nucleotide sequence ID" value="XM_007741696.1"/>
</dbReference>
<comment type="caution">
    <text evidence="1">The sequence shown here is derived from an EMBL/GenBank/DDBJ whole genome shotgun (WGS) entry which is preliminary data.</text>
</comment>
<reference evidence="1 2" key="1">
    <citation type="submission" date="2013-03" db="EMBL/GenBank/DDBJ databases">
        <title>The Genome Sequence of Cladophialophora psammophila CBS 110553.</title>
        <authorList>
            <consortium name="The Broad Institute Genomics Platform"/>
            <person name="Cuomo C."/>
            <person name="de Hoog S."/>
            <person name="Gorbushina A."/>
            <person name="Walker B."/>
            <person name="Young S.K."/>
            <person name="Zeng Q."/>
            <person name="Gargeya S."/>
            <person name="Fitzgerald M."/>
            <person name="Haas B."/>
            <person name="Abouelleil A."/>
            <person name="Allen A.W."/>
            <person name="Alvarado L."/>
            <person name="Arachchi H.M."/>
            <person name="Berlin A.M."/>
            <person name="Chapman S.B."/>
            <person name="Gainer-Dewar J."/>
            <person name="Goldberg J."/>
            <person name="Griggs A."/>
            <person name="Gujja S."/>
            <person name="Hansen M."/>
            <person name="Howarth C."/>
            <person name="Imamovic A."/>
            <person name="Ireland A."/>
            <person name="Larimer J."/>
            <person name="McCowan C."/>
            <person name="Murphy C."/>
            <person name="Pearson M."/>
            <person name="Poon T.W."/>
            <person name="Priest M."/>
            <person name="Roberts A."/>
            <person name="Saif S."/>
            <person name="Shea T."/>
            <person name="Sisk P."/>
            <person name="Sykes S."/>
            <person name="Wortman J."/>
            <person name="Nusbaum C."/>
            <person name="Birren B."/>
        </authorList>
    </citation>
    <scope>NUCLEOTIDE SEQUENCE [LARGE SCALE GENOMIC DNA]</scope>
    <source>
        <strain evidence="1 2">CBS 110553</strain>
    </source>
</reference>
<dbReference type="GeneID" id="19185813"/>
<keyword evidence="2" id="KW-1185">Reference proteome</keyword>
<dbReference type="AlphaFoldDB" id="W9Y272"/>
<dbReference type="EMBL" id="AMGX01000001">
    <property type="protein sequence ID" value="EXJ76569.1"/>
    <property type="molecule type" value="Genomic_DNA"/>
</dbReference>
<evidence type="ECO:0000313" key="1">
    <source>
        <dbReference type="EMBL" id="EXJ76569.1"/>
    </source>
</evidence>
<accession>W9Y272</accession>
<sequence length="62" mass="7067">AYVRKTNPRFIKSTNNPAGARARIVRTGVPHGPEFTDKTRRQAWSPLCMLSEPLWERVSVCL</sequence>
<dbReference type="OrthoDB" id="3207336at2759"/>
<proteinExistence type="predicted"/>
<gene>
    <name evidence="1" type="ORF">A1O5_01077</name>
</gene>
<name>W9Y272_9EURO</name>
<organism evidence="1 2">
    <name type="scientific">Cladophialophora psammophila CBS 110553</name>
    <dbReference type="NCBI Taxonomy" id="1182543"/>
    <lineage>
        <taxon>Eukaryota</taxon>
        <taxon>Fungi</taxon>
        <taxon>Dikarya</taxon>
        <taxon>Ascomycota</taxon>
        <taxon>Pezizomycotina</taxon>
        <taxon>Eurotiomycetes</taxon>
        <taxon>Chaetothyriomycetidae</taxon>
        <taxon>Chaetothyriales</taxon>
        <taxon>Herpotrichiellaceae</taxon>
        <taxon>Cladophialophora</taxon>
    </lineage>
</organism>
<feature type="non-terminal residue" evidence="1">
    <location>
        <position position="1"/>
    </location>
</feature>
<dbReference type="HOGENOM" id="CLU_2910228_0_0_1"/>
<protein>
    <submittedName>
        <fullName evidence="1">Uncharacterized protein</fullName>
    </submittedName>
</protein>
<feature type="non-terminal residue" evidence="1">
    <location>
        <position position="62"/>
    </location>
</feature>
<dbReference type="Proteomes" id="UP000019471">
    <property type="component" value="Unassembled WGS sequence"/>
</dbReference>